<proteinExistence type="predicted"/>
<feature type="domain" description="C2H2-type" evidence="6">
    <location>
        <begin position="25"/>
        <end position="52"/>
    </location>
</feature>
<dbReference type="InterPro" id="IPR036236">
    <property type="entry name" value="Znf_C2H2_sf"/>
</dbReference>
<dbReference type="PANTHER" id="PTHR23235">
    <property type="entry name" value="KRUEPPEL-LIKE TRANSCRIPTION FACTOR"/>
    <property type="match status" value="1"/>
</dbReference>
<dbReference type="GO" id="GO:0008270">
    <property type="term" value="F:zinc ion binding"/>
    <property type="evidence" value="ECO:0007669"/>
    <property type="project" value="UniProtKB-KW"/>
</dbReference>
<feature type="domain" description="C2H2-type" evidence="6">
    <location>
        <begin position="53"/>
        <end position="77"/>
    </location>
</feature>
<evidence type="ECO:0000313" key="8">
    <source>
        <dbReference type="Proteomes" id="UP000694423"/>
    </source>
</evidence>
<sequence length="77" mass="8895">RPQARSVPSHLITHRRRTHTGEKPYICSRCGKCFSRSSHLSRHQKIHTGEKSFLCAECGKSFQYEIHLAQHCKLHLG</sequence>
<evidence type="ECO:0000313" key="7">
    <source>
        <dbReference type="Ensembl" id="ENSDNVP00000022975.1"/>
    </source>
</evidence>
<keyword evidence="2" id="KW-0677">Repeat</keyword>
<reference evidence="7" key="2">
    <citation type="submission" date="2025-09" db="UniProtKB">
        <authorList>
            <consortium name="Ensembl"/>
        </authorList>
    </citation>
    <scope>IDENTIFICATION</scope>
</reference>
<dbReference type="FunFam" id="3.30.160.60:FF:000624">
    <property type="entry name" value="zinc finger protein 697"/>
    <property type="match status" value="1"/>
</dbReference>
<dbReference type="GO" id="GO:0000981">
    <property type="term" value="F:DNA-binding transcription factor activity, RNA polymerase II-specific"/>
    <property type="evidence" value="ECO:0007669"/>
    <property type="project" value="TreeGrafter"/>
</dbReference>
<evidence type="ECO:0000259" key="6">
    <source>
        <dbReference type="PROSITE" id="PS50157"/>
    </source>
</evidence>
<evidence type="ECO:0000256" key="5">
    <source>
        <dbReference type="PROSITE-ProRule" id="PRU00042"/>
    </source>
</evidence>
<evidence type="ECO:0000256" key="1">
    <source>
        <dbReference type="ARBA" id="ARBA00022723"/>
    </source>
</evidence>
<accession>A0A8C4KGE5</accession>
<dbReference type="AlphaFoldDB" id="A0A8C4KGE5"/>
<dbReference type="PANTHER" id="PTHR23235:SF178">
    <property type="entry name" value="C2H2-TYPE DOMAIN-CONTAINING PROTEIN-RELATED"/>
    <property type="match status" value="1"/>
</dbReference>
<keyword evidence="1" id="KW-0479">Metal-binding</keyword>
<protein>
    <recommendedName>
        <fullName evidence="6">C2H2-type domain-containing protein</fullName>
    </recommendedName>
</protein>
<dbReference type="Proteomes" id="UP000694423">
    <property type="component" value="Unplaced"/>
</dbReference>
<dbReference type="Pfam" id="PF00096">
    <property type="entry name" value="zf-C2H2"/>
    <property type="match status" value="1"/>
</dbReference>
<name>A0A8C4KGE5_DRONO</name>
<dbReference type="SUPFAM" id="SSF57667">
    <property type="entry name" value="beta-beta-alpha zinc fingers"/>
    <property type="match status" value="1"/>
</dbReference>
<evidence type="ECO:0000256" key="3">
    <source>
        <dbReference type="ARBA" id="ARBA00022771"/>
    </source>
</evidence>
<keyword evidence="4" id="KW-0862">Zinc</keyword>
<dbReference type="FunFam" id="3.30.160.60:FF:002343">
    <property type="entry name" value="Zinc finger protein 33A"/>
    <property type="match status" value="1"/>
</dbReference>
<keyword evidence="8" id="KW-1185">Reference proteome</keyword>
<organism evidence="7 8">
    <name type="scientific">Dromaius novaehollandiae</name>
    <name type="common">Emu</name>
    <dbReference type="NCBI Taxonomy" id="8790"/>
    <lineage>
        <taxon>Eukaryota</taxon>
        <taxon>Metazoa</taxon>
        <taxon>Chordata</taxon>
        <taxon>Craniata</taxon>
        <taxon>Vertebrata</taxon>
        <taxon>Euteleostomi</taxon>
        <taxon>Archelosauria</taxon>
        <taxon>Archosauria</taxon>
        <taxon>Dinosauria</taxon>
        <taxon>Saurischia</taxon>
        <taxon>Theropoda</taxon>
        <taxon>Coelurosauria</taxon>
        <taxon>Aves</taxon>
        <taxon>Palaeognathae</taxon>
        <taxon>Casuariiformes</taxon>
        <taxon>Dromaiidae</taxon>
        <taxon>Dromaius</taxon>
    </lineage>
</organism>
<evidence type="ECO:0000256" key="2">
    <source>
        <dbReference type="ARBA" id="ARBA00022737"/>
    </source>
</evidence>
<dbReference type="PROSITE" id="PS00028">
    <property type="entry name" value="ZINC_FINGER_C2H2_1"/>
    <property type="match status" value="2"/>
</dbReference>
<dbReference type="GO" id="GO:0000978">
    <property type="term" value="F:RNA polymerase II cis-regulatory region sequence-specific DNA binding"/>
    <property type="evidence" value="ECO:0007669"/>
    <property type="project" value="TreeGrafter"/>
</dbReference>
<dbReference type="Gene3D" id="3.30.160.60">
    <property type="entry name" value="Classic Zinc Finger"/>
    <property type="match status" value="3"/>
</dbReference>
<dbReference type="InterPro" id="IPR013087">
    <property type="entry name" value="Znf_C2H2_type"/>
</dbReference>
<dbReference type="Ensembl" id="ENSDNVT00000027707.1">
    <property type="protein sequence ID" value="ENSDNVP00000022975.1"/>
    <property type="gene ID" value="ENSDNVG00000015980.1"/>
</dbReference>
<dbReference type="PROSITE" id="PS50157">
    <property type="entry name" value="ZINC_FINGER_C2H2_2"/>
    <property type="match status" value="2"/>
</dbReference>
<reference evidence="7" key="1">
    <citation type="submission" date="2025-08" db="UniProtKB">
        <authorList>
            <consortium name="Ensembl"/>
        </authorList>
    </citation>
    <scope>IDENTIFICATION</scope>
</reference>
<dbReference type="SMART" id="SM00355">
    <property type="entry name" value="ZnF_C2H2"/>
    <property type="match status" value="2"/>
</dbReference>
<evidence type="ECO:0000256" key="4">
    <source>
        <dbReference type="ARBA" id="ARBA00022833"/>
    </source>
</evidence>
<keyword evidence="3 5" id="KW-0863">Zinc-finger</keyword>